<evidence type="ECO:0008006" key="4">
    <source>
        <dbReference type="Google" id="ProtNLM"/>
    </source>
</evidence>
<comment type="caution">
    <text evidence="2">The sequence shown here is derived from an EMBL/GenBank/DDBJ whole genome shotgun (WGS) entry which is preliminary data.</text>
</comment>
<keyword evidence="3" id="KW-1185">Reference proteome</keyword>
<evidence type="ECO:0000313" key="2">
    <source>
        <dbReference type="EMBL" id="KAK8891082.1"/>
    </source>
</evidence>
<organism evidence="2 3">
    <name type="scientific">Tritrichomonas musculus</name>
    <dbReference type="NCBI Taxonomy" id="1915356"/>
    <lineage>
        <taxon>Eukaryota</taxon>
        <taxon>Metamonada</taxon>
        <taxon>Parabasalia</taxon>
        <taxon>Tritrichomonadida</taxon>
        <taxon>Tritrichomonadidae</taxon>
        <taxon>Tritrichomonas</taxon>
    </lineage>
</organism>
<gene>
    <name evidence="2" type="ORF">M9Y10_028287</name>
</gene>
<dbReference type="EMBL" id="JAPFFF010000004">
    <property type="protein sequence ID" value="KAK8891082.1"/>
    <property type="molecule type" value="Genomic_DNA"/>
</dbReference>
<dbReference type="Proteomes" id="UP001470230">
    <property type="component" value="Unassembled WGS sequence"/>
</dbReference>
<evidence type="ECO:0000313" key="3">
    <source>
        <dbReference type="Proteomes" id="UP001470230"/>
    </source>
</evidence>
<accession>A0ABR2KJ07</accession>
<evidence type="ECO:0000256" key="1">
    <source>
        <dbReference type="SAM" id="MobiDB-lite"/>
    </source>
</evidence>
<proteinExistence type="predicted"/>
<feature type="region of interest" description="Disordered" evidence="1">
    <location>
        <begin position="130"/>
        <end position="149"/>
    </location>
</feature>
<reference evidence="2 3" key="1">
    <citation type="submission" date="2024-04" db="EMBL/GenBank/DDBJ databases">
        <title>Tritrichomonas musculus Genome.</title>
        <authorList>
            <person name="Alves-Ferreira E."/>
            <person name="Grigg M."/>
            <person name="Lorenzi H."/>
            <person name="Galac M."/>
        </authorList>
    </citation>
    <scope>NUCLEOTIDE SEQUENCE [LARGE SCALE GENOMIC DNA]</scope>
    <source>
        <strain evidence="2 3">EAF2021</strain>
    </source>
</reference>
<protein>
    <recommendedName>
        <fullName evidence="4">MULE transposase domain-containing protein</fullName>
    </recommendedName>
</protein>
<name>A0ABR2KJ07_9EUKA</name>
<sequence>MSPYVYFCVQGILFNELIPIAITIAPTECLELYKDFFDTINQLTKENPFNLNEFVVCSDMHSSIKSICMSLGIIQYFCHRHLLQHFRSSCSLALFANGLLKCFSLDQYIVVSTDILKELEEFENERSTIAPNKPRLATQDRRNTYNGEL</sequence>